<dbReference type="EMBL" id="AEUW02000001">
    <property type="protein sequence ID" value="EHJ51819.1"/>
    <property type="molecule type" value="Genomic_DNA"/>
</dbReference>
<reference evidence="1 2" key="1">
    <citation type="journal article" date="2014" name="Int. J. Syst. Evol. Microbiol.">
        <title>Phylogenomics and the dynamic genome evolution of the genus Streptococcus.</title>
        <authorList>
            <consortium name="The Broad Institute Genome Sequencing Platform"/>
            <person name="Richards V.P."/>
            <person name="Palmer S.R."/>
            <person name="Pavinski Bitar P.D."/>
            <person name="Qin X."/>
            <person name="Weinstock G.M."/>
            <person name="Highlander S.K."/>
            <person name="Town C.D."/>
            <person name="Burne R.A."/>
            <person name="Stanhope M.J."/>
        </authorList>
    </citation>
    <scope>NUCLEOTIDE SEQUENCE [LARGE SCALE GENOMIC DNA]</scope>
    <source>
        <strain evidence="1 2">NCTC 11558</strain>
    </source>
</reference>
<keyword evidence="2" id="KW-1185">Reference proteome</keyword>
<dbReference type="AlphaFoldDB" id="G5JXA4"/>
<dbReference type="STRING" id="764298.STRMA_1259"/>
<organism evidence="1 2">
    <name type="scientific">Streptococcus macacae NCTC 11558</name>
    <dbReference type="NCBI Taxonomy" id="764298"/>
    <lineage>
        <taxon>Bacteria</taxon>
        <taxon>Bacillati</taxon>
        <taxon>Bacillota</taxon>
        <taxon>Bacilli</taxon>
        <taxon>Lactobacillales</taxon>
        <taxon>Streptococcaceae</taxon>
        <taxon>Streptococcus</taxon>
    </lineage>
</organism>
<dbReference type="Proteomes" id="UP000003573">
    <property type="component" value="Unassembled WGS sequence"/>
</dbReference>
<evidence type="ECO:0000313" key="1">
    <source>
        <dbReference type="EMBL" id="EHJ51819.1"/>
    </source>
</evidence>
<accession>G5JXA4</accession>
<protein>
    <submittedName>
        <fullName evidence="1">Uncharacterized protein</fullName>
    </submittedName>
</protein>
<proteinExistence type="predicted"/>
<sequence>MGQKNPSFEEYDFSASPRFCLLTSNSPVDCFDCHLRTVG</sequence>
<gene>
    <name evidence="1" type="ORF">STRMA_1259</name>
</gene>
<evidence type="ECO:0000313" key="2">
    <source>
        <dbReference type="Proteomes" id="UP000003573"/>
    </source>
</evidence>
<comment type="caution">
    <text evidence="1">The sequence shown here is derived from an EMBL/GenBank/DDBJ whole genome shotgun (WGS) entry which is preliminary data.</text>
</comment>
<name>G5JXA4_9STRE</name>